<proteinExistence type="predicted"/>
<keyword evidence="2" id="KW-0436">Ligase</keyword>
<feature type="compositionally biased region" description="Basic and acidic residues" evidence="1">
    <location>
        <begin position="53"/>
        <end position="67"/>
    </location>
</feature>
<organism evidence="2">
    <name type="scientific">Anthurium amnicola</name>
    <dbReference type="NCBI Taxonomy" id="1678845"/>
    <lineage>
        <taxon>Eukaryota</taxon>
        <taxon>Viridiplantae</taxon>
        <taxon>Streptophyta</taxon>
        <taxon>Embryophyta</taxon>
        <taxon>Tracheophyta</taxon>
        <taxon>Spermatophyta</taxon>
        <taxon>Magnoliopsida</taxon>
        <taxon>Liliopsida</taxon>
        <taxon>Araceae</taxon>
        <taxon>Pothoideae</taxon>
        <taxon>Potheae</taxon>
        <taxon>Anthurium</taxon>
    </lineage>
</organism>
<feature type="region of interest" description="Disordered" evidence="1">
    <location>
        <begin position="33"/>
        <end position="117"/>
    </location>
</feature>
<name>A0A1D1XUP3_9ARAE</name>
<feature type="non-terminal residue" evidence="2">
    <location>
        <position position="117"/>
    </location>
</feature>
<gene>
    <name evidence="2" type="primary">hcl</name>
    <name evidence="2" type="ORF">g.15027</name>
</gene>
<dbReference type="AlphaFoldDB" id="A0A1D1XUP3"/>
<evidence type="ECO:0000313" key="2">
    <source>
        <dbReference type="EMBL" id="JAT46107.1"/>
    </source>
</evidence>
<reference evidence="2" key="1">
    <citation type="submission" date="2015-07" db="EMBL/GenBank/DDBJ databases">
        <title>Transcriptome Assembly of Anthurium amnicola.</title>
        <authorList>
            <person name="Suzuki J."/>
        </authorList>
    </citation>
    <scope>NUCLEOTIDE SEQUENCE</scope>
</reference>
<evidence type="ECO:0000256" key="1">
    <source>
        <dbReference type="SAM" id="MobiDB-lite"/>
    </source>
</evidence>
<protein>
    <submittedName>
        <fullName evidence="2">3-hydroxybenzoate--CoA/4-hydroxybenzoate--CoA ligase</fullName>
    </submittedName>
</protein>
<dbReference type="GO" id="GO:0016874">
    <property type="term" value="F:ligase activity"/>
    <property type="evidence" value="ECO:0007669"/>
    <property type="project" value="UniProtKB-KW"/>
</dbReference>
<sequence>GRPAAAISEMERELEDVALCLMMLSRDAGFWGAADDSSHKGGSPVLEVVGGLTRERNPPEKGLKKDPPPAVGYISFRHPVTVLKRTPSDTDLEEDDPSDGGYGGGTPQRPRPRRVLA</sequence>
<dbReference type="EMBL" id="GDJX01021829">
    <property type="protein sequence ID" value="JAT46107.1"/>
    <property type="molecule type" value="Transcribed_RNA"/>
</dbReference>
<feature type="non-terminal residue" evidence="2">
    <location>
        <position position="1"/>
    </location>
</feature>
<accession>A0A1D1XUP3</accession>